<dbReference type="EMBL" id="BONY01000061">
    <property type="protein sequence ID" value="GIH09099.1"/>
    <property type="molecule type" value="Genomic_DNA"/>
</dbReference>
<evidence type="ECO:0000313" key="3">
    <source>
        <dbReference type="Proteomes" id="UP000612899"/>
    </source>
</evidence>
<evidence type="ECO:0000313" key="2">
    <source>
        <dbReference type="EMBL" id="GIH09099.1"/>
    </source>
</evidence>
<dbReference type="Gene3D" id="3.90.1570.10">
    <property type="entry name" value="tt1808, chain A"/>
    <property type="match status" value="1"/>
</dbReference>
<name>A0A8J3VJ63_9ACTN</name>
<dbReference type="PANTHER" id="PTHR35400">
    <property type="entry name" value="SLR1083 PROTEIN"/>
    <property type="match status" value="1"/>
</dbReference>
<accession>A0A8J3VJ63</accession>
<comment type="caution">
    <text evidence="2">The sequence shown here is derived from an EMBL/GenBank/DDBJ whole genome shotgun (WGS) entry which is preliminary data.</text>
</comment>
<sequence>MTVMQLPLPTATDEGLTFEDLLYLETPDGYRTELLEGRLVVSPPPFIPHVFAVANLRDHLIRSLPEQIRMIEAPGVYITEHNYFIPDLVVVHETAQERYVKGFVPSDVLLAVEVVSPSSSSYDHVLKRHAYAKAGIAHYWILDPKPKTVRILKLEDESYVDCELVSHGQVWMSEEPFGVMIDPAQIFKG</sequence>
<dbReference type="CDD" id="cd06260">
    <property type="entry name" value="DUF820-like"/>
    <property type="match status" value="1"/>
</dbReference>
<organism evidence="2 3">
    <name type="scientific">Rhizocola hellebori</name>
    <dbReference type="NCBI Taxonomy" id="1392758"/>
    <lineage>
        <taxon>Bacteria</taxon>
        <taxon>Bacillati</taxon>
        <taxon>Actinomycetota</taxon>
        <taxon>Actinomycetes</taxon>
        <taxon>Micromonosporales</taxon>
        <taxon>Micromonosporaceae</taxon>
        <taxon>Rhizocola</taxon>
    </lineage>
</organism>
<dbReference type="RefSeq" id="WP_203912832.1">
    <property type="nucleotide sequence ID" value="NZ_BONY01000061.1"/>
</dbReference>
<dbReference type="InterPro" id="IPR008538">
    <property type="entry name" value="Uma2"/>
</dbReference>
<dbReference type="InterPro" id="IPR012296">
    <property type="entry name" value="Nuclease_put_TT1808"/>
</dbReference>
<keyword evidence="3" id="KW-1185">Reference proteome</keyword>
<reference evidence="2" key="1">
    <citation type="submission" date="2021-01" db="EMBL/GenBank/DDBJ databases">
        <title>Whole genome shotgun sequence of Rhizocola hellebori NBRC 109834.</title>
        <authorList>
            <person name="Komaki H."/>
            <person name="Tamura T."/>
        </authorList>
    </citation>
    <scope>NUCLEOTIDE SEQUENCE</scope>
    <source>
        <strain evidence="2">NBRC 109834</strain>
    </source>
</reference>
<feature type="domain" description="Putative restriction endonuclease" evidence="1">
    <location>
        <begin position="19"/>
        <end position="178"/>
    </location>
</feature>
<dbReference type="AlphaFoldDB" id="A0A8J3VJ63"/>
<dbReference type="SUPFAM" id="SSF52980">
    <property type="entry name" value="Restriction endonuclease-like"/>
    <property type="match status" value="1"/>
</dbReference>
<evidence type="ECO:0000259" key="1">
    <source>
        <dbReference type="Pfam" id="PF05685"/>
    </source>
</evidence>
<gene>
    <name evidence="2" type="ORF">Rhe02_71660</name>
</gene>
<dbReference type="Pfam" id="PF05685">
    <property type="entry name" value="Uma2"/>
    <property type="match status" value="1"/>
</dbReference>
<proteinExistence type="predicted"/>
<dbReference type="Proteomes" id="UP000612899">
    <property type="component" value="Unassembled WGS sequence"/>
</dbReference>
<dbReference type="PANTHER" id="PTHR35400:SF3">
    <property type="entry name" value="SLL1072 PROTEIN"/>
    <property type="match status" value="1"/>
</dbReference>
<protein>
    <recommendedName>
        <fullName evidence="1">Putative restriction endonuclease domain-containing protein</fullName>
    </recommendedName>
</protein>
<dbReference type="InterPro" id="IPR011335">
    <property type="entry name" value="Restrct_endonuc-II-like"/>
</dbReference>